<dbReference type="GO" id="GO:0046872">
    <property type="term" value="F:metal ion binding"/>
    <property type="evidence" value="ECO:0007669"/>
    <property type="project" value="UniProtKB-KW"/>
</dbReference>
<dbReference type="PANTHER" id="PTHR42648">
    <property type="entry name" value="TRANSPOSASE, PUTATIVE-RELATED"/>
    <property type="match status" value="1"/>
</dbReference>
<keyword evidence="6" id="KW-0808">Transferase</keyword>
<keyword evidence="6" id="KW-0695">RNA-directed DNA polymerase</keyword>
<dbReference type="EMBL" id="CCYD01000810">
    <property type="protein sequence ID" value="CEG44123.1"/>
    <property type="molecule type" value="Genomic_DNA"/>
</dbReference>
<organism evidence="6 7">
    <name type="scientific">Plasmopara halstedii</name>
    <name type="common">Downy mildew of sunflower</name>
    <dbReference type="NCBI Taxonomy" id="4781"/>
    <lineage>
        <taxon>Eukaryota</taxon>
        <taxon>Sar</taxon>
        <taxon>Stramenopiles</taxon>
        <taxon>Oomycota</taxon>
        <taxon>Peronosporomycetes</taxon>
        <taxon>Peronosporales</taxon>
        <taxon>Peronosporaceae</taxon>
        <taxon>Plasmopara</taxon>
    </lineage>
</organism>
<dbReference type="InterPro" id="IPR012337">
    <property type="entry name" value="RNaseH-like_sf"/>
</dbReference>
<evidence type="ECO:0000256" key="4">
    <source>
        <dbReference type="ARBA" id="ARBA00022801"/>
    </source>
</evidence>
<dbReference type="Gene3D" id="3.30.420.10">
    <property type="entry name" value="Ribonuclease H-like superfamily/Ribonuclease H"/>
    <property type="match status" value="1"/>
</dbReference>
<dbReference type="InterPro" id="IPR039537">
    <property type="entry name" value="Retrotran_Ty1/copia-like"/>
</dbReference>
<protein>
    <submittedName>
        <fullName evidence="6">FOG: Transposon-encoded proteins with TYA, reverse transcriptase, integrase domains in various combinations</fullName>
    </submittedName>
</protein>
<evidence type="ECO:0000256" key="2">
    <source>
        <dbReference type="ARBA" id="ARBA00022723"/>
    </source>
</evidence>
<dbReference type="AlphaFoldDB" id="A0A0N7L6F4"/>
<keyword evidence="7" id="KW-1185">Reference proteome</keyword>
<evidence type="ECO:0000313" key="6">
    <source>
        <dbReference type="EMBL" id="CEG44123.1"/>
    </source>
</evidence>
<dbReference type="PROSITE" id="PS50994">
    <property type="entry name" value="INTEGRASE"/>
    <property type="match status" value="1"/>
</dbReference>
<keyword evidence="2" id="KW-0479">Metal-binding</keyword>
<dbReference type="GO" id="GO:0006508">
    <property type="term" value="P:proteolysis"/>
    <property type="evidence" value="ECO:0007669"/>
    <property type="project" value="UniProtKB-KW"/>
</dbReference>
<evidence type="ECO:0000256" key="1">
    <source>
        <dbReference type="ARBA" id="ARBA00022670"/>
    </source>
</evidence>
<name>A0A0N7L6F4_PLAHL</name>
<dbReference type="RefSeq" id="XP_024580492.1">
    <property type="nucleotide sequence ID" value="XM_024730190.1"/>
</dbReference>
<keyword evidence="6" id="KW-0548">Nucleotidyltransferase</keyword>
<dbReference type="GO" id="GO:0015074">
    <property type="term" value="P:DNA integration"/>
    <property type="evidence" value="ECO:0007669"/>
    <property type="project" value="InterPro"/>
</dbReference>
<keyword evidence="3" id="KW-0064">Aspartyl protease</keyword>
<dbReference type="OrthoDB" id="6776856at2759"/>
<evidence type="ECO:0000259" key="5">
    <source>
        <dbReference type="PROSITE" id="PS50994"/>
    </source>
</evidence>
<dbReference type="InterPro" id="IPR001584">
    <property type="entry name" value="Integrase_cat-core"/>
</dbReference>
<dbReference type="InterPro" id="IPR054722">
    <property type="entry name" value="PolX-like_BBD"/>
</dbReference>
<evidence type="ECO:0000313" key="7">
    <source>
        <dbReference type="Proteomes" id="UP000054928"/>
    </source>
</evidence>
<dbReference type="InterPro" id="IPR013103">
    <property type="entry name" value="RVT_2"/>
</dbReference>
<keyword evidence="1" id="KW-0645">Protease</keyword>
<dbReference type="Pfam" id="PF07727">
    <property type="entry name" value="RVT_2"/>
    <property type="match status" value="1"/>
</dbReference>
<dbReference type="STRING" id="4781.A0A0N7L6F4"/>
<feature type="domain" description="Integrase catalytic" evidence="5">
    <location>
        <begin position="167"/>
        <end position="351"/>
    </location>
</feature>
<reference evidence="7" key="1">
    <citation type="submission" date="2014-09" db="EMBL/GenBank/DDBJ databases">
        <authorList>
            <person name="Sharma Rahul"/>
            <person name="Thines Marco"/>
        </authorList>
    </citation>
    <scope>NUCLEOTIDE SEQUENCE [LARGE SCALE GENOMIC DNA]</scope>
</reference>
<dbReference type="GO" id="GO:0004190">
    <property type="term" value="F:aspartic-type endopeptidase activity"/>
    <property type="evidence" value="ECO:0007669"/>
    <property type="project" value="UniProtKB-KW"/>
</dbReference>
<dbReference type="Pfam" id="PF22936">
    <property type="entry name" value="Pol_BBD"/>
    <property type="match status" value="1"/>
</dbReference>
<accession>A0A0N7L6F4</accession>
<dbReference type="Pfam" id="PF25597">
    <property type="entry name" value="SH3_retrovirus"/>
    <property type="match status" value="1"/>
</dbReference>
<dbReference type="GeneID" id="36409440"/>
<dbReference type="InterPro" id="IPR043502">
    <property type="entry name" value="DNA/RNA_pol_sf"/>
</dbReference>
<evidence type="ECO:0000256" key="3">
    <source>
        <dbReference type="ARBA" id="ARBA00022750"/>
    </source>
</evidence>
<sequence>MMEEGDDVLEHINKLKTLAEQLDAVGAPRANVAQFEDSGDYLFAIGGSSDSVQANGVWLVDSGATQHMTSSKRVMRNYKAFSPIDVHLTEAGVVQAISSGDIVMPMKTSHGLKKGVLTNDVGPVVFVKEGCYAETKGVKWTIGAREVKGLFRLHMISVAREEANTVKSTTKNLAAGLDIASVNKWKICDGCAQCKQIRVSFQSTSTDRASRLLKVIHGDVYCRVYLIKNKLEVVDKFANSVAFAEKQTDKRVKSLHSDNGGDYTSAKMADFCSDKGIVLKYTPTYTPQLNGVAERIIRTLVECARCMLEHAGLSKHYWGEAIMTAMFPRNRCPSRANNLEKSPYELRTAKKPLLASLKVFGCHMFEQVSKEKRSKLDAKAVLCRFLGYSEHQRMYRRNADNVQVGDGNQRRGRMEAASELELEWVFRVKENQEGIIERFKARLVAMGFSQKFGVSYEEKLAPVAKFTSIRIVLRMAAKYGLALHQMDAKTAFLNGILDEEKNMQQPEEYVSEDKQCHVCKLKRSLYGLKQSPRTWKHTIDEIHIKDELQQV</sequence>
<dbReference type="InterPro" id="IPR036397">
    <property type="entry name" value="RNaseH_sf"/>
</dbReference>
<dbReference type="InterPro" id="IPR057670">
    <property type="entry name" value="SH3_retrovirus"/>
</dbReference>
<dbReference type="GO" id="GO:0003676">
    <property type="term" value="F:nucleic acid binding"/>
    <property type="evidence" value="ECO:0007669"/>
    <property type="project" value="InterPro"/>
</dbReference>
<dbReference type="SUPFAM" id="SSF53098">
    <property type="entry name" value="Ribonuclease H-like"/>
    <property type="match status" value="1"/>
</dbReference>
<proteinExistence type="predicted"/>
<keyword evidence="4" id="KW-0378">Hydrolase</keyword>
<dbReference type="SUPFAM" id="SSF56672">
    <property type="entry name" value="DNA/RNA polymerases"/>
    <property type="match status" value="1"/>
</dbReference>
<dbReference type="Proteomes" id="UP000054928">
    <property type="component" value="Unassembled WGS sequence"/>
</dbReference>
<dbReference type="PANTHER" id="PTHR42648:SF28">
    <property type="entry name" value="TRANSPOSON-ENCODED PROTEIN WITH RIBONUCLEASE H-LIKE AND RETROVIRUS ZINC FINGER-LIKE DOMAINS"/>
    <property type="match status" value="1"/>
</dbReference>
<dbReference type="GO" id="GO:0003964">
    <property type="term" value="F:RNA-directed DNA polymerase activity"/>
    <property type="evidence" value="ECO:0007669"/>
    <property type="project" value="UniProtKB-KW"/>
</dbReference>